<dbReference type="EMBL" id="KN838543">
    <property type="protein sequence ID" value="KIK08177.1"/>
    <property type="molecule type" value="Genomic_DNA"/>
</dbReference>
<evidence type="ECO:0000256" key="3">
    <source>
        <dbReference type="ARBA" id="ARBA00023002"/>
    </source>
</evidence>
<keyword evidence="11" id="KW-1185">Reference proteome</keyword>
<dbReference type="Proteomes" id="UP000054477">
    <property type="component" value="Unassembled WGS sequence"/>
</dbReference>
<evidence type="ECO:0000256" key="6">
    <source>
        <dbReference type="ARBA" id="ARBA00047561"/>
    </source>
</evidence>
<keyword evidence="7" id="KW-1133">Transmembrane helix</keyword>
<feature type="transmembrane region" description="Helical" evidence="7">
    <location>
        <begin position="244"/>
        <end position="263"/>
    </location>
</feature>
<dbReference type="InterPro" id="IPR028161">
    <property type="entry name" value="Met8-like"/>
</dbReference>
<dbReference type="NCBIfam" id="TIGR01470">
    <property type="entry name" value="cysG_Nterm"/>
    <property type="match status" value="1"/>
</dbReference>
<dbReference type="STRING" id="1095629.A0A0C9YCT3"/>
<dbReference type="Gene3D" id="1.10.3280.10">
    <property type="entry name" value="Siroheme synthase, domain 3"/>
    <property type="match status" value="1"/>
</dbReference>
<evidence type="ECO:0000256" key="7">
    <source>
        <dbReference type="SAM" id="Phobius"/>
    </source>
</evidence>
<reference evidence="10 11" key="1">
    <citation type="submission" date="2014-04" db="EMBL/GenBank/DDBJ databases">
        <authorList>
            <consortium name="DOE Joint Genome Institute"/>
            <person name="Kuo A."/>
            <person name="Kohler A."/>
            <person name="Nagy L.G."/>
            <person name="Floudas D."/>
            <person name="Copeland A."/>
            <person name="Barry K.W."/>
            <person name="Cichocki N."/>
            <person name="Veneault-Fourrey C."/>
            <person name="LaButti K."/>
            <person name="Lindquist E.A."/>
            <person name="Lipzen A."/>
            <person name="Lundell T."/>
            <person name="Morin E."/>
            <person name="Murat C."/>
            <person name="Sun H."/>
            <person name="Tunlid A."/>
            <person name="Henrissat B."/>
            <person name="Grigoriev I.V."/>
            <person name="Hibbett D.S."/>
            <person name="Martin F."/>
            <person name="Nordberg H.P."/>
            <person name="Cantor M.N."/>
            <person name="Hua S.X."/>
        </authorList>
    </citation>
    <scope>NUCLEOTIDE SEQUENCE [LARGE SCALE GENOMIC DNA]</scope>
    <source>
        <strain evidence="10 11">LaAM-08-1</strain>
    </source>
</reference>
<dbReference type="InterPro" id="IPR028281">
    <property type="entry name" value="Sirohaem_synthase_central"/>
</dbReference>
<dbReference type="Pfam" id="PF13241">
    <property type="entry name" value="NAD_binding_7"/>
    <property type="match status" value="1"/>
</dbReference>
<dbReference type="HOGENOM" id="CLU_011276_8_5_1"/>
<protein>
    <recommendedName>
        <fullName evidence="2">precorrin-2 dehydrogenase</fullName>
        <ecNumber evidence="2">1.3.1.76</ecNumber>
    </recommendedName>
</protein>
<dbReference type="PANTHER" id="PTHR35330">
    <property type="entry name" value="SIROHEME BIOSYNTHESIS PROTEIN MET8"/>
    <property type="match status" value="1"/>
</dbReference>
<evidence type="ECO:0000256" key="4">
    <source>
        <dbReference type="ARBA" id="ARBA00023027"/>
    </source>
</evidence>
<evidence type="ECO:0000259" key="9">
    <source>
        <dbReference type="Pfam" id="PF14824"/>
    </source>
</evidence>
<comment type="catalytic activity">
    <reaction evidence="6">
        <text>precorrin-2 + NAD(+) = sirohydrochlorin + NADH + 2 H(+)</text>
        <dbReference type="Rhea" id="RHEA:15613"/>
        <dbReference type="ChEBI" id="CHEBI:15378"/>
        <dbReference type="ChEBI" id="CHEBI:57540"/>
        <dbReference type="ChEBI" id="CHEBI:57945"/>
        <dbReference type="ChEBI" id="CHEBI:58351"/>
        <dbReference type="ChEBI" id="CHEBI:58827"/>
        <dbReference type="EC" id="1.3.1.76"/>
    </reaction>
</comment>
<keyword evidence="4" id="KW-0520">NAD</keyword>
<evidence type="ECO:0000256" key="2">
    <source>
        <dbReference type="ARBA" id="ARBA00012400"/>
    </source>
</evidence>
<evidence type="ECO:0000256" key="5">
    <source>
        <dbReference type="ARBA" id="ARBA00023244"/>
    </source>
</evidence>
<dbReference type="OrthoDB" id="1721126at2759"/>
<evidence type="ECO:0000256" key="1">
    <source>
        <dbReference type="ARBA" id="ARBA00005010"/>
    </source>
</evidence>
<keyword evidence="5" id="KW-0627">Porphyrin biosynthesis</keyword>
<dbReference type="UniPathway" id="UPA00262">
    <property type="reaction ID" value="UER00222"/>
</dbReference>
<dbReference type="GO" id="GO:0004325">
    <property type="term" value="F:ferrochelatase activity"/>
    <property type="evidence" value="ECO:0007669"/>
    <property type="project" value="InterPro"/>
</dbReference>
<dbReference type="EC" id="1.3.1.76" evidence="2"/>
<dbReference type="Gene3D" id="3.30.160.110">
    <property type="entry name" value="Siroheme synthase, domain 2"/>
    <property type="match status" value="1"/>
</dbReference>
<name>A0A0C9YCT3_9AGAR</name>
<accession>A0A0C9YCT3</accession>
<feature type="domain" description="Siroheme synthase central" evidence="9">
    <location>
        <begin position="123"/>
        <end position="149"/>
    </location>
</feature>
<dbReference type="SUPFAM" id="SSF51735">
    <property type="entry name" value="NAD(P)-binding Rossmann-fold domains"/>
    <property type="match status" value="1"/>
</dbReference>
<dbReference type="AlphaFoldDB" id="A0A0C9YCT3"/>
<dbReference type="Pfam" id="PF14824">
    <property type="entry name" value="Sirohm_synth_M"/>
    <property type="match status" value="1"/>
</dbReference>
<proteinExistence type="predicted"/>
<dbReference type="SUPFAM" id="SSF75615">
    <property type="entry name" value="Siroheme synthase middle domains-like"/>
    <property type="match status" value="1"/>
</dbReference>
<sequence length="267" mass="30120">MSLLVAWQLKDRRVLIVGGGEIASQRMDSILVTDASIAVIAPEHRLNSRARQLIACHHARITHHDRLFLGPSELHNIDMVLTALDDPERSREIVLMCRDARIPVNAADIPDLCDFYFGAQIRDGPLQIMISTNGNGPRLASRIKERLQRALSGGEGEAITKVGRLRTLLKQKAPGIGGDQGRRRMKWMTRLCNEWELEDFAQLDNAMMKSLLEDGWEKDRIPSLQDVGGTCSTRRYHQNFHSTIPLAVGFFVGVFTTALITFFRHRK</sequence>
<dbReference type="InterPro" id="IPR006367">
    <property type="entry name" value="Sirohaem_synthase_N"/>
</dbReference>
<feature type="domain" description="Siroheme biosynthesis protein Met8 C-terminal" evidence="8">
    <location>
        <begin position="156"/>
        <end position="222"/>
    </location>
</feature>
<keyword evidence="7" id="KW-0472">Membrane</keyword>
<keyword evidence="3" id="KW-0560">Oxidoreductase</keyword>
<evidence type="ECO:0000313" key="11">
    <source>
        <dbReference type="Proteomes" id="UP000054477"/>
    </source>
</evidence>
<reference evidence="11" key="2">
    <citation type="submission" date="2015-01" db="EMBL/GenBank/DDBJ databases">
        <title>Evolutionary Origins and Diversification of the Mycorrhizal Mutualists.</title>
        <authorList>
            <consortium name="DOE Joint Genome Institute"/>
            <consortium name="Mycorrhizal Genomics Consortium"/>
            <person name="Kohler A."/>
            <person name="Kuo A."/>
            <person name="Nagy L.G."/>
            <person name="Floudas D."/>
            <person name="Copeland A."/>
            <person name="Barry K.W."/>
            <person name="Cichocki N."/>
            <person name="Veneault-Fourrey C."/>
            <person name="LaButti K."/>
            <person name="Lindquist E.A."/>
            <person name="Lipzen A."/>
            <person name="Lundell T."/>
            <person name="Morin E."/>
            <person name="Murat C."/>
            <person name="Riley R."/>
            <person name="Ohm R."/>
            <person name="Sun H."/>
            <person name="Tunlid A."/>
            <person name="Henrissat B."/>
            <person name="Grigoriev I.V."/>
            <person name="Hibbett D.S."/>
            <person name="Martin F."/>
        </authorList>
    </citation>
    <scope>NUCLEOTIDE SEQUENCE [LARGE SCALE GENOMIC DNA]</scope>
    <source>
        <strain evidence="11">LaAM-08-1</strain>
    </source>
</reference>
<evidence type="ECO:0000313" key="10">
    <source>
        <dbReference type="EMBL" id="KIK08177.1"/>
    </source>
</evidence>
<organism evidence="10 11">
    <name type="scientific">Laccaria amethystina LaAM-08-1</name>
    <dbReference type="NCBI Taxonomy" id="1095629"/>
    <lineage>
        <taxon>Eukaryota</taxon>
        <taxon>Fungi</taxon>
        <taxon>Dikarya</taxon>
        <taxon>Basidiomycota</taxon>
        <taxon>Agaricomycotina</taxon>
        <taxon>Agaricomycetes</taxon>
        <taxon>Agaricomycetidae</taxon>
        <taxon>Agaricales</taxon>
        <taxon>Agaricineae</taxon>
        <taxon>Hydnangiaceae</taxon>
        <taxon>Laccaria</taxon>
    </lineage>
</organism>
<dbReference type="InterPro" id="IPR028162">
    <property type="entry name" value="Met8_C"/>
</dbReference>
<dbReference type="PANTHER" id="PTHR35330:SF1">
    <property type="entry name" value="SIROHEME BIOSYNTHESIS PROTEIN MET8"/>
    <property type="match status" value="1"/>
</dbReference>
<dbReference type="GO" id="GO:0019354">
    <property type="term" value="P:siroheme biosynthetic process"/>
    <property type="evidence" value="ECO:0007669"/>
    <property type="project" value="UniProtKB-UniPathway"/>
</dbReference>
<evidence type="ECO:0000259" key="8">
    <source>
        <dbReference type="Pfam" id="PF14823"/>
    </source>
</evidence>
<keyword evidence="7" id="KW-0812">Transmembrane</keyword>
<gene>
    <name evidence="10" type="ORF">K443DRAFT_1706</name>
</gene>
<dbReference type="InterPro" id="IPR036291">
    <property type="entry name" value="NAD(P)-bd_dom_sf"/>
</dbReference>
<dbReference type="GO" id="GO:0043115">
    <property type="term" value="F:precorrin-2 dehydrogenase activity"/>
    <property type="evidence" value="ECO:0007669"/>
    <property type="project" value="UniProtKB-EC"/>
</dbReference>
<comment type="pathway">
    <text evidence="1">Porphyrin-containing compound metabolism; siroheme biosynthesis; sirohydrochlorin from precorrin-2: step 1/1.</text>
</comment>
<dbReference type="Gene3D" id="3.40.50.720">
    <property type="entry name" value="NAD(P)-binding Rossmann-like Domain"/>
    <property type="match status" value="1"/>
</dbReference>
<dbReference type="Pfam" id="PF14823">
    <property type="entry name" value="Sirohm_synth_C"/>
    <property type="match status" value="1"/>
</dbReference>